<dbReference type="RefSeq" id="WP_197003008.1">
    <property type="nucleotide sequence ID" value="NZ_BONS01000001.1"/>
</dbReference>
<organism evidence="2 3">
    <name type="scientific">Longispora fulva</name>
    <dbReference type="NCBI Taxonomy" id="619741"/>
    <lineage>
        <taxon>Bacteria</taxon>
        <taxon>Bacillati</taxon>
        <taxon>Actinomycetota</taxon>
        <taxon>Actinomycetes</taxon>
        <taxon>Micromonosporales</taxon>
        <taxon>Micromonosporaceae</taxon>
        <taxon>Longispora</taxon>
    </lineage>
</organism>
<feature type="signal peptide" evidence="1">
    <location>
        <begin position="1"/>
        <end position="30"/>
    </location>
</feature>
<evidence type="ECO:0000313" key="2">
    <source>
        <dbReference type="EMBL" id="MBG6135960.1"/>
    </source>
</evidence>
<reference evidence="2" key="1">
    <citation type="submission" date="2020-11" db="EMBL/GenBank/DDBJ databases">
        <title>Sequencing the genomes of 1000 actinobacteria strains.</title>
        <authorList>
            <person name="Klenk H.-P."/>
        </authorList>
    </citation>
    <scope>NUCLEOTIDE SEQUENCE</scope>
    <source>
        <strain evidence="2">DSM 45356</strain>
    </source>
</reference>
<dbReference type="Proteomes" id="UP000622552">
    <property type="component" value="Unassembled WGS sequence"/>
</dbReference>
<gene>
    <name evidence="2" type="ORF">IW245_002154</name>
</gene>
<comment type="caution">
    <text evidence="2">The sequence shown here is derived from an EMBL/GenBank/DDBJ whole genome shotgun (WGS) entry which is preliminary data.</text>
</comment>
<protein>
    <submittedName>
        <fullName evidence="2">Uncharacterized protein</fullName>
    </submittedName>
</protein>
<proteinExistence type="predicted"/>
<dbReference type="AlphaFoldDB" id="A0A8J7KFB1"/>
<accession>A0A8J7KFB1</accession>
<keyword evidence="3" id="KW-1185">Reference proteome</keyword>
<evidence type="ECO:0000256" key="1">
    <source>
        <dbReference type="SAM" id="SignalP"/>
    </source>
</evidence>
<dbReference type="EMBL" id="JADOUF010000001">
    <property type="protein sequence ID" value="MBG6135960.1"/>
    <property type="molecule type" value="Genomic_DNA"/>
</dbReference>
<evidence type="ECO:0000313" key="3">
    <source>
        <dbReference type="Proteomes" id="UP000622552"/>
    </source>
</evidence>
<sequence length="108" mass="11732">MSINRGIRLSVAVAVLGVAASVTFAAPAQAAVNPAACKYSYDRYREHVSATCYDDNLSRWQLRAHCWTVYDDNIYINGTFAYGPGTGTSMVTCTVGELVDYTIVVVNL</sequence>
<feature type="chain" id="PRO_5035199253" evidence="1">
    <location>
        <begin position="31"/>
        <end position="108"/>
    </location>
</feature>
<keyword evidence="1" id="KW-0732">Signal</keyword>
<name>A0A8J7KFB1_9ACTN</name>